<gene>
    <name evidence="2" type="ORF">PSON_ATCC_30995.1.T0280376</name>
</gene>
<evidence type="ECO:0000256" key="1">
    <source>
        <dbReference type="SAM" id="MobiDB-lite"/>
    </source>
</evidence>
<name>A0A8S1LXN9_9CILI</name>
<organism evidence="2 3">
    <name type="scientific">Paramecium sonneborni</name>
    <dbReference type="NCBI Taxonomy" id="65129"/>
    <lineage>
        <taxon>Eukaryota</taxon>
        <taxon>Sar</taxon>
        <taxon>Alveolata</taxon>
        <taxon>Ciliophora</taxon>
        <taxon>Intramacronucleata</taxon>
        <taxon>Oligohymenophorea</taxon>
        <taxon>Peniculida</taxon>
        <taxon>Parameciidae</taxon>
        <taxon>Paramecium</taxon>
    </lineage>
</organism>
<evidence type="ECO:0000313" key="3">
    <source>
        <dbReference type="Proteomes" id="UP000692954"/>
    </source>
</evidence>
<reference evidence="2" key="1">
    <citation type="submission" date="2021-01" db="EMBL/GenBank/DDBJ databases">
        <authorList>
            <consortium name="Genoscope - CEA"/>
            <person name="William W."/>
        </authorList>
    </citation>
    <scope>NUCLEOTIDE SEQUENCE</scope>
</reference>
<keyword evidence="3" id="KW-1185">Reference proteome</keyword>
<sequence>MNQQNQQFQQFTNKQQVQQPGTGQQFIPNQAATKFYTQKEFQQQHDQLIKPVTFQFQPSPKPQINNPTNNTGPNITKNQPNITQTGDQGQYQNINNDNFKPKFNPNPTFSQPNPFGQPQPISQPKPNPNTFNHANFNHNIQQQQQQKYEPFEVKNEQDKINLVEQFCQYLKEGNPNFAISCLKQIIDMDIRVKISNQSINVN</sequence>
<dbReference type="EMBL" id="CAJJDN010000028">
    <property type="protein sequence ID" value="CAD8072009.1"/>
    <property type="molecule type" value="Genomic_DNA"/>
</dbReference>
<feature type="region of interest" description="Disordered" evidence="1">
    <location>
        <begin position="57"/>
        <end position="133"/>
    </location>
</feature>
<accession>A0A8S1LXN9</accession>
<feature type="region of interest" description="Disordered" evidence="1">
    <location>
        <begin position="1"/>
        <end position="23"/>
    </location>
</feature>
<feature type="compositionally biased region" description="Low complexity" evidence="1">
    <location>
        <begin position="93"/>
        <end position="107"/>
    </location>
</feature>
<dbReference type="AlphaFoldDB" id="A0A8S1LXN9"/>
<feature type="compositionally biased region" description="Low complexity" evidence="1">
    <location>
        <begin position="64"/>
        <end position="78"/>
    </location>
</feature>
<comment type="caution">
    <text evidence="2">The sequence shown here is derived from an EMBL/GenBank/DDBJ whole genome shotgun (WGS) entry which is preliminary data.</text>
</comment>
<dbReference type="OrthoDB" id="313246at2759"/>
<proteinExistence type="predicted"/>
<feature type="compositionally biased region" description="Polar residues" evidence="1">
    <location>
        <begin position="79"/>
        <end position="92"/>
    </location>
</feature>
<protein>
    <submittedName>
        <fullName evidence="2">Uncharacterized protein</fullName>
    </submittedName>
</protein>
<evidence type="ECO:0000313" key="2">
    <source>
        <dbReference type="EMBL" id="CAD8072009.1"/>
    </source>
</evidence>
<feature type="compositionally biased region" description="Pro residues" evidence="1">
    <location>
        <begin position="115"/>
        <end position="127"/>
    </location>
</feature>
<dbReference type="Proteomes" id="UP000692954">
    <property type="component" value="Unassembled WGS sequence"/>
</dbReference>